<evidence type="ECO:0000259" key="1">
    <source>
        <dbReference type="Pfam" id="PF06983"/>
    </source>
</evidence>
<name>A0A653EPP6_MYCKA</name>
<organism evidence="3">
    <name type="scientific">Mycobacterium kansasii</name>
    <dbReference type="NCBI Taxonomy" id="1768"/>
    <lineage>
        <taxon>Bacteria</taxon>
        <taxon>Bacillati</taxon>
        <taxon>Actinomycetota</taxon>
        <taxon>Actinomycetes</taxon>
        <taxon>Mycobacteriales</taxon>
        <taxon>Mycobacteriaceae</taxon>
        <taxon>Mycobacterium</taxon>
    </lineage>
</organism>
<evidence type="ECO:0000313" key="4">
    <source>
        <dbReference type="Proteomes" id="UP000516380"/>
    </source>
</evidence>
<evidence type="ECO:0000313" key="3">
    <source>
        <dbReference type="EMBL" id="VTO98810.1"/>
    </source>
</evidence>
<accession>A0A653EPP6</accession>
<keyword evidence="3" id="KW-0808">Transferase</keyword>
<reference evidence="2 4" key="2">
    <citation type="submission" date="2020-07" db="EMBL/GenBank/DDBJ databases">
        <title>Mycobacterium kansasii (former subtype) with zoonotic potential isolated from diseased indoor pet cat, Japan.</title>
        <authorList>
            <person name="Fukano H."/>
            <person name="Terazono T."/>
            <person name="Hoshino Y."/>
        </authorList>
    </citation>
    <scope>NUCLEOTIDE SEQUENCE [LARGE SCALE GENOMIC DNA]</scope>
    <source>
        <strain evidence="2 4">Kuro-I</strain>
    </source>
</reference>
<keyword evidence="3" id="KW-0489">Methyltransferase</keyword>
<dbReference type="SUPFAM" id="SSF54593">
    <property type="entry name" value="Glyoxalase/Bleomycin resistance protein/Dihydroxybiphenyl dioxygenase"/>
    <property type="match status" value="1"/>
</dbReference>
<dbReference type="Proteomes" id="UP000516380">
    <property type="component" value="Chromosome"/>
</dbReference>
<dbReference type="Pfam" id="PF06983">
    <property type="entry name" value="3-dmu-9_3-mt"/>
    <property type="match status" value="1"/>
</dbReference>
<dbReference type="GO" id="GO:0032259">
    <property type="term" value="P:methylation"/>
    <property type="evidence" value="ECO:0007669"/>
    <property type="project" value="UniProtKB-KW"/>
</dbReference>
<gene>
    <name evidence="3" type="ORF">BIN_B_01612</name>
    <name evidence="2" type="ORF">NIIDMKKI_15080</name>
</gene>
<dbReference type="PANTHER" id="PTHR33990">
    <property type="entry name" value="PROTEIN YJDN-RELATED"/>
    <property type="match status" value="1"/>
</dbReference>
<proteinExistence type="predicted"/>
<dbReference type="Gene3D" id="3.10.180.10">
    <property type="entry name" value="2,3-Dihydroxybiphenyl 1,2-Dioxygenase, domain 1"/>
    <property type="match status" value="1"/>
</dbReference>
<protein>
    <submittedName>
        <fullName evidence="3">3-demethylubiquinone-9 3-methyltransferase</fullName>
    </submittedName>
</protein>
<reference evidence="3" key="1">
    <citation type="submission" date="2019-05" db="EMBL/GenBank/DDBJ databases">
        <authorList>
            <person name="Naeem R."/>
            <person name="Antony C."/>
            <person name="Guan Q."/>
        </authorList>
    </citation>
    <scope>NUCLEOTIDE SEQUENCE</scope>
    <source>
        <strain evidence="3">3</strain>
    </source>
</reference>
<dbReference type="EMBL" id="LR589268">
    <property type="protein sequence ID" value="VTO98810.1"/>
    <property type="molecule type" value="Genomic_DNA"/>
</dbReference>
<keyword evidence="3" id="KW-0830">Ubiquinone</keyword>
<dbReference type="AlphaFoldDB" id="A0A653EPP6"/>
<dbReference type="GO" id="GO:0008168">
    <property type="term" value="F:methyltransferase activity"/>
    <property type="evidence" value="ECO:0007669"/>
    <property type="project" value="UniProtKB-KW"/>
</dbReference>
<feature type="domain" description="PhnB-like" evidence="1">
    <location>
        <begin position="5"/>
        <end position="39"/>
    </location>
</feature>
<sequence>MKRSRQESASCWSLQLTVKDEESQCGWCNDRFGLSWQIVPERPYELVTDPDPTRAAAATIAMFGMRKIIAAELEKAVRAGKGGGGFAASSLGEPADPVDRRLNDRRQVVGVLTRHGHLR</sequence>
<dbReference type="InterPro" id="IPR029068">
    <property type="entry name" value="Glyas_Bleomycin-R_OHBP_Dase"/>
</dbReference>
<keyword evidence="4" id="KW-1185">Reference proteome</keyword>
<dbReference type="EMBL" id="AP023343">
    <property type="protein sequence ID" value="BCI86302.1"/>
    <property type="molecule type" value="Genomic_DNA"/>
</dbReference>
<dbReference type="PANTHER" id="PTHR33990:SF2">
    <property type="entry name" value="PHNB-LIKE DOMAIN-CONTAINING PROTEIN"/>
    <property type="match status" value="1"/>
</dbReference>
<evidence type="ECO:0000313" key="2">
    <source>
        <dbReference type="EMBL" id="BCI86302.1"/>
    </source>
</evidence>
<dbReference type="InterPro" id="IPR028973">
    <property type="entry name" value="PhnB-like"/>
</dbReference>